<dbReference type="EMBL" id="JAPNKA010000001">
    <property type="protein sequence ID" value="MCY1078427.1"/>
    <property type="molecule type" value="Genomic_DNA"/>
</dbReference>
<accession>A0ABT4ABZ6</accession>
<evidence type="ECO:0000313" key="4">
    <source>
        <dbReference type="Proteomes" id="UP001207654"/>
    </source>
</evidence>
<dbReference type="Gene3D" id="3.30.450.20">
    <property type="entry name" value="PAS domain"/>
    <property type="match status" value="1"/>
</dbReference>
<feature type="domain" description="Response regulatory" evidence="2">
    <location>
        <begin position="10"/>
        <end position="157"/>
    </location>
</feature>
<evidence type="ECO:0000256" key="1">
    <source>
        <dbReference type="PROSITE-ProRule" id="PRU00169"/>
    </source>
</evidence>
<evidence type="ECO:0000313" key="3">
    <source>
        <dbReference type="EMBL" id="MCY1078427.1"/>
    </source>
</evidence>
<dbReference type="InterPro" id="IPR001789">
    <property type="entry name" value="Sig_transdc_resp-reg_receiver"/>
</dbReference>
<name>A0ABT4ABZ6_9BACT</name>
<protein>
    <recommendedName>
        <fullName evidence="2">Response regulatory domain-containing protein</fullName>
    </recommendedName>
</protein>
<keyword evidence="1" id="KW-0597">Phosphoprotein</keyword>
<organism evidence="3 4">
    <name type="scientific">Archangium lansingense</name>
    <dbReference type="NCBI Taxonomy" id="2995310"/>
    <lineage>
        <taxon>Bacteria</taxon>
        <taxon>Pseudomonadati</taxon>
        <taxon>Myxococcota</taxon>
        <taxon>Myxococcia</taxon>
        <taxon>Myxococcales</taxon>
        <taxon>Cystobacterineae</taxon>
        <taxon>Archangiaceae</taxon>
        <taxon>Archangium</taxon>
    </lineage>
</organism>
<dbReference type="InterPro" id="IPR011006">
    <property type="entry name" value="CheY-like_superfamily"/>
</dbReference>
<dbReference type="SUPFAM" id="SSF52172">
    <property type="entry name" value="CheY-like"/>
    <property type="match status" value="1"/>
</dbReference>
<dbReference type="SUPFAM" id="SSF55785">
    <property type="entry name" value="PYP-like sensor domain (PAS domain)"/>
    <property type="match status" value="1"/>
</dbReference>
<dbReference type="RefSeq" id="WP_267537210.1">
    <property type="nucleotide sequence ID" value="NZ_JAPNKA010000001.1"/>
</dbReference>
<sequence length="291" mass="32103">MTLDHTHNRRILIVDDNEDIHDDFRRILQPREDTSELDSLEAMLLGEASATPKPPKFELTSAFQGTEALAKVREALKNGTPYALAFIDMRMPPGWDGVETLSRIWQEDPRLQAVICSAYSDFSWESVSARFGQTDRLLILKKPFDAVEVRQMACALVEKWSHRSASDRAEQALRKSEAHLRGLLQVLPDALLRVAADGTCLEFQASREATPSSALAFPPGGNLANALPGEAARGLLTWLGRAFGERTAHVFGFELPVGGEVRSIEARLAAIDTVEAFVLLRDVTAARKARA</sequence>
<dbReference type="Gene3D" id="3.40.50.2300">
    <property type="match status" value="1"/>
</dbReference>
<dbReference type="Proteomes" id="UP001207654">
    <property type="component" value="Unassembled WGS sequence"/>
</dbReference>
<comment type="caution">
    <text evidence="3">The sequence shown here is derived from an EMBL/GenBank/DDBJ whole genome shotgun (WGS) entry which is preliminary data.</text>
</comment>
<gene>
    <name evidence="3" type="ORF">OV287_28520</name>
</gene>
<dbReference type="PROSITE" id="PS50110">
    <property type="entry name" value="RESPONSE_REGULATORY"/>
    <property type="match status" value="1"/>
</dbReference>
<evidence type="ECO:0000259" key="2">
    <source>
        <dbReference type="PROSITE" id="PS50110"/>
    </source>
</evidence>
<proteinExistence type="predicted"/>
<keyword evidence="4" id="KW-1185">Reference proteome</keyword>
<feature type="modified residue" description="4-aspartylphosphate" evidence="1">
    <location>
        <position position="88"/>
    </location>
</feature>
<dbReference type="InterPro" id="IPR035965">
    <property type="entry name" value="PAS-like_dom_sf"/>
</dbReference>
<reference evidence="3 4" key="1">
    <citation type="submission" date="2022-11" db="EMBL/GenBank/DDBJ databases">
        <title>Minimal conservation of predation-associated metabolite biosynthetic gene clusters underscores biosynthetic potential of Myxococcota including descriptions for ten novel species: Archangium lansinium sp. nov., Myxococcus landrumus sp. nov., Nannocystis bai.</title>
        <authorList>
            <person name="Ahearne A."/>
            <person name="Stevens C."/>
            <person name="Phillips K."/>
        </authorList>
    </citation>
    <scope>NUCLEOTIDE SEQUENCE [LARGE SCALE GENOMIC DNA]</scope>
    <source>
        <strain evidence="3 4">MIWBW</strain>
    </source>
</reference>